<evidence type="ECO:0000313" key="5">
    <source>
        <dbReference type="EMBL" id="ADD29275.1"/>
    </source>
</evidence>
<dbReference type="eggNOG" id="COG0629">
    <property type="taxonomic scope" value="Bacteria"/>
</dbReference>
<dbReference type="KEGG" id="mre:K649_09910"/>
<dbReference type="KEGG" id="mrb:Mrub_2524"/>
<keyword evidence="7" id="KW-1185">Reference proteome</keyword>
<dbReference type="OrthoDB" id="9809878at2"/>
<evidence type="ECO:0000256" key="4">
    <source>
        <dbReference type="SAM" id="MobiDB-lite"/>
    </source>
</evidence>
<dbReference type="PANTHER" id="PTHR10302">
    <property type="entry name" value="SINGLE-STRANDED DNA-BINDING PROTEIN"/>
    <property type="match status" value="1"/>
</dbReference>
<dbReference type="CDD" id="cd04496">
    <property type="entry name" value="SSB_OBF"/>
    <property type="match status" value="1"/>
</dbReference>
<evidence type="ECO:0000313" key="8">
    <source>
        <dbReference type="Proteomes" id="UP000013026"/>
    </source>
</evidence>
<dbReference type="GO" id="GO:0006260">
    <property type="term" value="P:DNA replication"/>
    <property type="evidence" value="ECO:0007669"/>
    <property type="project" value="InterPro"/>
</dbReference>
<dbReference type="EMBL" id="CP001743">
    <property type="protein sequence ID" value="ADD29275.1"/>
    <property type="molecule type" value="Genomic_DNA"/>
</dbReference>
<dbReference type="AlphaFoldDB" id="D3PMG9"/>
<reference evidence="5 7" key="1">
    <citation type="journal article" date="2010" name="Stand. Genomic Sci.">
        <title>Complete genome sequence of Meiothermus ruber type strain (21).</title>
        <authorList>
            <person name="Tindall B.J."/>
            <person name="Sikorski J."/>
            <person name="Lucas S."/>
            <person name="Goltsman E."/>
            <person name="Copeland A."/>
            <person name="Glavina Del Rio T."/>
            <person name="Nolan M."/>
            <person name="Tice H."/>
            <person name="Cheng J.F."/>
            <person name="Han C."/>
            <person name="Pitluck S."/>
            <person name="Liolios K."/>
            <person name="Ivanova N."/>
            <person name="Mavromatis K."/>
            <person name="Ovchinnikova G."/>
            <person name="Pati A."/>
            <person name="Fahnrich R."/>
            <person name="Goodwin L."/>
            <person name="Chen A."/>
            <person name="Palaniappan K."/>
            <person name="Land M."/>
            <person name="Hauser L."/>
            <person name="Chang Y.J."/>
            <person name="Jeffries C.D."/>
            <person name="Rohde M."/>
            <person name="Goker M."/>
            <person name="Woyke T."/>
            <person name="Bristow J."/>
            <person name="Eisen J.A."/>
            <person name="Markowitz V."/>
            <person name="Hugenholtz P."/>
            <person name="Kyrpides N.C."/>
            <person name="Klenk H.P."/>
            <person name="Lapidus A."/>
        </authorList>
    </citation>
    <scope>NUCLEOTIDE SEQUENCE [LARGE SCALE GENOMIC DNA]</scope>
    <source>
        <strain evidence="7">ATCC 35948 / DSM 1279 / VKM B-1258 / 21</strain>
        <strain evidence="5">DSM 1279</strain>
    </source>
</reference>
<dbReference type="PROSITE" id="PS50935">
    <property type="entry name" value="SSB"/>
    <property type="match status" value="2"/>
</dbReference>
<dbReference type="GO" id="GO:0009295">
    <property type="term" value="C:nucleoid"/>
    <property type="evidence" value="ECO:0007669"/>
    <property type="project" value="TreeGrafter"/>
</dbReference>
<dbReference type="InterPro" id="IPR011344">
    <property type="entry name" value="ssDNA-bd"/>
</dbReference>
<keyword evidence="1 2" id="KW-0238">DNA-binding</keyword>
<evidence type="ECO:0000313" key="6">
    <source>
        <dbReference type="EMBL" id="AGK05274.1"/>
    </source>
</evidence>
<evidence type="ECO:0000256" key="1">
    <source>
        <dbReference type="ARBA" id="ARBA00023125"/>
    </source>
</evidence>
<dbReference type="PANTHER" id="PTHR10302:SF27">
    <property type="entry name" value="SINGLE-STRANDED DNA-BINDING PROTEIN"/>
    <property type="match status" value="1"/>
</dbReference>
<dbReference type="EMBL" id="CP005385">
    <property type="protein sequence ID" value="AGK05274.1"/>
    <property type="molecule type" value="Genomic_DNA"/>
</dbReference>
<name>D3PMG9_MEIRD</name>
<evidence type="ECO:0000256" key="3">
    <source>
        <dbReference type="RuleBase" id="RU000524"/>
    </source>
</evidence>
<gene>
    <name evidence="5" type="ordered locus">Mrub_2524</name>
    <name evidence="6" type="ORF">K649_09910</name>
</gene>
<dbReference type="Pfam" id="PF00436">
    <property type="entry name" value="SSB"/>
    <property type="match status" value="2"/>
</dbReference>
<dbReference type="PATRIC" id="fig|504728.9.peg.2043"/>
<dbReference type="SUPFAM" id="SSF50249">
    <property type="entry name" value="Nucleic acid-binding proteins"/>
    <property type="match status" value="2"/>
</dbReference>
<feature type="region of interest" description="Disordered" evidence="4">
    <location>
        <begin position="221"/>
        <end position="246"/>
    </location>
</feature>
<accession>D3PMG9</accession>
<dbReference type="Proteomes" id="UP000006655">
    <property type="component" value="Chromosome"/>
</dbReference>
<reference evidence="6" key="2">
    <citation type="submission" date="2013-04" db="EMBL/GenBank/DDBJ databases">
        <title>Non-Hybrid, Finished Microbial Genome Assemblies from Long-Read SMRT Sequencing Data.</title>
        <authorList>
            <person name="Klammer A."/>
            <person name="Drake J."/>
            <person name="Heiner C."/>
            <person name="Clum A."/>
            <person name="Copeland A."/>
            <person name="Huddleston J."/>
            <person name="Eichler E."/>
            <person name="Turner S.W."/>
        </authorList>
    </citation>
    <scope>NUCLEOTIDE SEQUENCE</scope>
    <source>
        <strain evidence="6">DSM 1279</strain>
    </source>
</reference>
<proteinExistence type="predicted"/>
<evidence type="ECO:0000313" key="7">
    <source>
        <dbReference type="Proteomes" id="UP000006655"/>
    </source>
</evidence>
<dbReference type="InterPro" id="IPR012340">
    <property type="entry name" value="NA-bd_OB-fold"/>
</dbReference>
<protein>
    <recommendedName>
        <fullName evidence="3">Single-stranded DNA-binding protein</fullName>
    </recommendedName>
</protein>
<dbReference type="Proteomes" id="UP000013026">
    <property type="component" value="Chromosome"/>
</dbReference>
<organism evidence="6 8">
    <name type="scientific">Meiothermus ruber (strain ATCC 35948 / DSM 1279 / VKM B-1258 / 21)</name>
    <name type="common">Thermus ruber</name>
    <dbReference type="NCBI Taxonomy" id="504728"/>
    <lineage>
        <taxon>Bacteria</taxon>
        <taxon>Thermotogati</taxon>
        <taxon>Deinococcota</taxon>
        <taxon>Deinococci</taxon>
        <taxon>Thermales</taxon>
        <taxon>Thermaceae</taxon>
        <taxon>Meiothermus</taxon>
    </lineage>
</organism>
<dbReference type="GO" id="GO:0003697">
    <property type="term" value="F:single-stranded DNA binding"/>
    <property type="evidence" value="ECO:0007669"/>
    <property type="project" value="InterPro"/>
</dbReference>
<dbReference type="STRING" id="504728.K649_09910"/>
<dbReference type="Gene3D" id="2.40.50.140">
    <property type="entry name" value="Nucleic acid-binding proteins"/>
    <property type="match status" value="2"/>
</dbReference>
<dbReference type="RefSeq" id="WP_013014773.1">
    <property type="nucleotide sequence ID" value="NC_013946.1"/>
</dbReference>
<dbReference type="NCBIfam" id="TIGR00621">
    <property type="entry name" value="ssb"/>
    <property type="match status" value="1"/>
</dbReference>
<dbReference type="InterPro" id="IPR000424">
    <property type="entry name" value="Primosome_PriB/ssb"/>
</dbReference>
<sequence length="246" mass="27837">MSTNRVFISGVLNKHELRYTPKGTPVLEVTLVGKRAVGDNHLFFRGDLSFYGKQAENWAQQLVDGQAYQAMGRLVYEAWEANGQKASRLRIVGEELFRLEKADVREEEQGPILYGAENRVILSGGLTADPEIRQTPRKTPVARARLGFSSWDASTKQAKNHYIELEAWREQAAPFASLKKGSAVLLEGALKTEVWEDRETKTRRYKRVLEVQRVTPLARLCPAERDQEAPTQAEPRTKSKQKTRAA</sequence>
<evidence type="ECO:0000256" key="2">
    <source>
        <dbReference type="PROSITE-ProRule" id="PRU00252"/>
    </source>
</evidence>
<reference evidence="6 8" key="3">
    <citation type="submission" date="2013-04" db="EMBL/GenBank/DDBJ databases">
        <authorList>
            <person name="Chin J."/>
            <person name="Alexander D.H."/>
            <person name="Marks P."/>
            <person name="Korlach J."/>
            <person name="Clum A."/>
            <person name="Copeland A."/>
        </authorList>
    </citation>
    <scope>NUCLEOTIDE SEQUENCE [LARGE SCALE GENOMIC DNA]</scope>
    <source>
        <strain evidence="8">ATCC 35948 / DSM 1279 / VKM B-1258 / 21</strain>
        <strain evidence="6">DSM 1279</strain>
    </source>
</reference>